<sequence>MTLNSNDFQPCIHTDHCSISQ</sequence>
<feature type="non-terminal residue" evidence="1">
    <location>
        <position position="1"/>
    </location>
</feature>
<evidence type="ECO:0000313" key="2">
    <source>
        <dbReference type="Proteomes" id="UP000681720"/>
    </source>
</evidence>
<organism evidence="1 2">
    <name type="scientific">Rotaria magnacalcarata</name>
    <dbReference type="NCBI Taxonomy" id="392030"/>
    <lineage>
        <taxon>Eukaryota</taxon>
        <taxon>Metazoa</taxon>
        <taxon>Spiralia</taxon>
        <taxon>Gnathifera</taxon>
        <taxon>Rotifera</taxon>
        <taxon>Eurotatoria</taxon>
        <taxon>Bdelloidea</taxon>
        <taxon>Philodinida</taxon>
        <taxon>Philodinidae</taxon>
        <taxon>Rotaria</taxon>
    </lineage>
</organism>
<reference evidence="1" key="1">
    <citation type="submission" date="2021-02" db="EMBL/GenBank/DDBJ databases">
        <authorList>
            <person name="Nowell W R."/>
        </authorList>
    </citation>
    <scope>NUCLEOTIDE SEQUENCE</scope>
</reference>
<name>A0A8S3K0T7_9BILA</name>
<proteinExistence type="predicted"/>
<protein>
    <submittedName>
        <fullName evidence="1">Uncharacterized protein</fullName>
    </submittedName>
</protein>
<comment type="caution">
    <text evidence="1">The sequence shown here is derived from an EMBL/GenBank/DDBJ whole genome shotgun (WGS) entry which is preliminary data.</text>
</comment>
<dbReference type="AlphaFoldDB" id="A0A8S3K0T7"/>
<evidence type="ECO:0000313" key="1">
    <source>
        <dbReference type="EMBL" id="CAF5225707.1"/>
    </source>
</evidence>
<gene>
    <name evidence="1" type="ORF">GIL414_LOCUS86740</name>
</gene>
<dbReference type="Proteomes" id="UP000681720">
    <property type="component" value="Unassembled WGS sequence"/>
</dbReference>
<accession>A0A8S3K0T7</accession>
<dbReference type="EMBL" id="CAJOBJ010376467">
    <property type="protein sequence ID" value="CAF5225707.1"/>
    <property type="molecule type" value="Genomic_DNA"/>
</dbReference>